<dbReference type="Proteomes" id="UP001164746">
    <property type="component" value="Chromosome 6"/>
</dbReference>
<evidence type="ECO:0000313" key="2">
    <source>
        <dbReference type="Proteomes" id="UP001164746"/>
    </source>
</evidence>
<protein>
    <recommendedName>
        <fullName evidence="3">DNA helicase</fullName>
    </recommendedName>
</protein>
<sequence>MTLRTLQVKDDKRNTLSAKIGNLDLLIVKSLGLVAIYFCKYIIAEIKSSTKLFGEVFIIVLGDLYQLQPVRQQFVFMPVSDHLARLHGSLLNCFGTHVYKANQNYEKEGGPQLCR</sequence>
<reference evidence="1" key="1">
    <citation type="submission" date="2022-11" db="EMBL/GenBank/DDBJ databases">
        <title>Centuries of genome instability and evolution in soft-shell clam transmissible cancer (bioRxiv).</title>
        <authorList>
            <person name="Hart S.F.M."/>
            <person name="Yonemitsu M.A."/>
            <person name="Giersch R.M."/>
            <person name="Beal B.F."/>
            <person name="Arriagada G."/>
            <person name="Davis B.W."/>
            <person name="Ostrander E.A."/>
            <person name="Goff S.P."/>
            <person name="Metzger M.J."/>
        </authorList>
    </citation>
    <scope>NUCLEOTIDE SEQUENCE</scope>
    <source>
        <strain evidence="1">MELC-2E11</strain>
        <tissue evidence="1">Siphon/mantle</tissue>
    </source>
</reference>
<gene>
    <name evidence="1" type="ORF">MAR_018303</name>
</gene>
<dbReference type="EMBL" id="CP111017">
    <property type="protein sequence ID" value="WAR08345.1"/>
    <property type="molecule type" value="Genomic_DNA"/>
</dbReference>
<proteinExistence type="predicted"/>
<feature type="non-terminal residue" evidence="1">
    <location>
        <position position="1"/>
    </location>
</feature>
<keyword evidence="2" id="KW-1185">Reference proteome</keyword>
<name>A0ABY7EE89_MYAAR</name>
<evidence type="ECO:0000313" key="1">
    <source>
        <dbReference type="EMBL" id="WAR08345.1"/>
    </source>
</evidence>
<organism evidence="1 2">
    <name type="scientific">Mya arenaria</name>
    <name type="common">Soft-shell clam</name>
    <dbReference type="NCBI Taxonomy" id="6604"/>
    <lineage>
        <taxon>Eukaryota</taxon>
        <taxon>Metazoa</taxon>
        <taxon>Spiralia</taxon>
        <taxon>Lophotrochozoa</taxon>
        <taxon>Mollusca</taxon>
        <taxon>Bivalvia</taxon>
        <taxon>Autobranchia</taxon>
        <taxon>Heteroconchia</taxon>
        <taxon>Euheterodonta</taxon>
        <taxon>Imparidentia</taxon>
        <taxon>Neoheterodontei</taxon>
        <taxon>Myida</taxon>
        <taxon>Myoidea</taxon>
        <taxon>Myidae</taxon>
        <taxon>Mya</taxon>
    </lineage>
</organism>
<accession>A0ABY7EE89</accession>
<evidence type="ECO:0008006" key="3">
    <source>
        <dbReference type="Google" id="ProtNLM"/>
    </source>
</evidence>